<reference evidence="8 9" key="1">
    <citation type="submission" date="2016-05" db="EMBL/GenBank/DDBJ databases">
        <title>Draft Genome Sequence of Algibacter sp. Strain SK-16 Isolated from the Surface Water of Aburatsubo Inlet.</title>
        <authorList>
            <person name="Wong S.-K."/>
            <person name="Yoshizawa S."/>
            <person name="Nakajima Y."/>
            <person name="Ogura Y."/>
            <person name="Tetsuya H."/>
            <person name="Hamasaki K."/>
        </authorList>
    </citation>
    <scope>NUCLEOTIDE SEQUENCE [LARGE SCALE GENOMIC DNA]</scope>
    <source>
        <strain evidence="8 9">SK-16</strain>
    </source>
</reference>
<keyword evidence="9" id="KW-1185">Reference proteome</keyword>
<dbReference type="OrthoDB" id="384721at2"/>
<keyword evidence="4" id="KW-0319">Glycerol metabolism</keyword>
<dbReference type="AlphaFoldDB" id="A0A1E5SIH5"/>
<dbReference type="InterPro" id="IPR030395">
    <property type="entry name" value="GP_PDE_dom"/>
</dbReference>
<dbReference type="GO" id="GO:0006629">
    <property type="term" value="P:lipid metabolic process"/>
    <property type="evidence" value="ECO:0007669"/>
    <property type="project" value="InterPro"/>
</dbReference>
<dbReference type="Gene3D" id="3.20.20.190">
    <property type="entry name" value="Phosphatidylinositol (PI) phosphodiesterase"/>
    <property type="match status" value="1"/>
</dbReference>
<protein>
    <recommendedName>
        <fullName evidence="2">glycerophosphodiester phosphodiesterase</fullName>
        <ecNumber evidence="2">3.1.4.46</ecNumber>
    </recommendedName>
</protein>
<evidence type="ECO:0000256" key="5">
    <source>
        <dbReference type="ARBA" id="ARBA00022801"/>
    </source>
</evidence>
<dbReference type="RefSeq" id="WP_069831593.1">
    <property type="nucleotide sequence ID" value="NZ_MDJD01000054.1"/>
</dbReference>
<dbReference type="InterPro" id="IPR017946">
    <property type="entry name" value="PLC-like_Pdiesterase_TIM-brl"/>
</dbReference>
<evidence type="ECO:0000256" key="6">
    <source>
        <dbReference type="ARBA" id="ARBA00047512"/>
    </source>
</evidence>
<dbReference type="PROSITE" id="PS51704">
    <property type="entry name" value="GP_PDE"/>
    <property type="match status" value="1"/>
</dbReference>
<dbReference type="STRING" id="1849968.A8C32_06895"/>
<comment type="similarity">
    <text evidence="1">Belongs to the glycerophosphoryl diester phosphodiesterase family.</text>
</comment>
<dbReference type="GO" id="GO:0008889">
    <property type="term" value="F:glycerophosphodiester phosphodiesterase activity"/>
    <property type="evidence" value="ECO:0007669"/>
    <property type="project" value="UniProtKB-EC"/>
</dbReference>
<dbReference type="PANTHER" id="PTHR43620:SF7">
    <property type="entry name" value="GLYCEROPHOSPHODIESTER PHOSPHODIESTERASE GDPD5-RELATED"/>
    <property type="match status" value="1"/>
</dbReference>
<dbReference type="Proteomes" id="UP000095713">
    <property type="component" value="Unassembled WGS sequence"/>
</dbReference>
<organism evidence="8 9">
    <name type="scientific">Flavivirga aquatica</name>
    <dbReference type="NCBI Taxonomy" id="1849968"/>
    <lineage>
        <taxon>Bacteria</taxon>
        <taxon>Pseudomonadati</taxon>
        <taxon>Bacteroidota</taxon>
        <taxon>Flavobacteriia</taxon>
        <taxon>Flavobacteriales</taxon>
        <taxon>Flavobacteriaceae</taxon>
        <taxon>Flavivirga</taxon>
    </lineage>
</organism>
<dbReference type="EMBL" id="MDJD01000054">
    <property type="protein sequence ID" value="OEJ98910.1"/>
    <property type="molecule type" value="Genomic_DNA"/>
</dbReference>
<dbReference type="Pfam" id="PF03009">
    <property type="entry name" value="GDPD"/>
    <property type="match status" value="1"/>
</dbReference>
<evidence type="ECO:0000259" key="7">
    <source>
        <dbReference type="PROSITE" id="PS51704"/>
    </source>
</evidence>
<keyword evidence="3" id="KW-0732">Signal</keyword>
<evidence type="ECO:0000256" key="2">
    <source>
        <dbReference type="ARBA" id="ARBA00012247"/>
    </source>
</evidence>
<comment type="catalytic activity">
    <reaction evidence="6">
        <text>a sn-glycero-3-phosphodiester + H2O = an alcohol + sn-glycerol 3-phosphate + H(+)</text>
        <dbReference type="Rhea" id="RHEA:12969"/>
        <dbReference type="ChEBI" id="CHEBI:15377"/>
        <dbReference type="ChEBI" id="CHEBI:15378"/>
        <dbReference type="ChEBI" id="CHEBI:30879"/>
        <dbReference type="ChEBI" id="CHEBI:57597"/>
        <dbReference type="ChEBI" id="CHEBI:83408"/>
        <dbReference type="EC" id="3.1.4.46"/>
    </reaction>
</comment>
<comment type="caution">
    <text evidence="8">The sequence shown here is derived from an EMBL/GenBank/DDBJ whole genome shotgun (WGS) entry which is preliminary data.</text>
</comment>
<keyword evidence="5" id="KW-0378">Hydrolase</keyword>
<evidence type="ECO:0000256" key="4">
    <source>
        <dbReference type="ARBA" id="ARBA00022798"/>
    </source>
</evidence>
<sequence length="376" mass="42342">MKKIKFIGILIFSLFVSIVSCDKTDDREGGVVEKPLVIAHRGAQSVFPEHTLEAYAKGIELGADFIEPDLVMTKDGVLIARHEPFMSGTTNVADLLEFANLKTTKNLDGKEITDWFASDFTLAQIKRLRAKQPRSDRSNQFDGLYQIPTLKEIIALTKLKTGAQGKVVGIYPEMKHPYFHNKLGLAIEDALLEVLDSEKMNSYDAPVFVQCFEVAPLQYINSKSTVKLVQLISTYNVNNDGTLDYNVPTGDFISYASPFDFYVNGDNRTYEYFTTEEGMRFTSTYADGIGPWKPFIISFSKDANNNITVLPATNFVDLAHKYDLKVHPYTFRNEDEKWSKGNSEAEYHLFFDAGVDGIFTDYTDAAVKAVSTWKPK</sequence>
<dbReference type="PANTHER" id="PTHR43620">
    <property type="entry name" value="GLYCEROPHOSPHORYL DIESTER PHOSPHODIESTERASE"/>
    <property type="match status" value="1"/>
</dbReference>
<accession>A0A1E5SIH5</accession>
<feature type="domain" description="GP-PDE" evidence="7">
    <location>
        <begin position="35"/>
        <end position="370"/>
    </location>
</feature>
<dbReference type="PROSITE" id="PS51257">
    <property type="entry name" value="PROKAR_LIPOPROTEIN"/>
    <property type="match status" value="1"/>
</dbReference>
<dbReference type="SUPFAM" id="SSF51695">
    <property type="entry name" value="PLC-like phosphodiesterases"/>
    <property type="match status" value="1"/>
</dbReference>
<evidence type="ECO:0000256" key="3">
    <source>
        <dbReference type="ARBA" id="ARBA00022729"/>
    </source>
</evidence>
<evidence type="ECO:0000313" key="9">
    <source>
        <dbReference type="Proteomes" id="UP000095713"/>
    </source>
</evidence>
<evidence type="ECO:0000256" key="1">
    <source>
        <dbReference type="ARBA" id="ARBA00007277"/>
    </source>
</evidence>
<dbReference type="EC" id="3.1.4.46" evidence="2"/>
<proteinExistence type="inferred from homology"/>
<dbReference type="CDD" id="cd08602">
    <property type="entry name" value="GDPD_ScGlpQ1_like"/>
    <property type="match status" value="1"/>
</dbReference>
<gene>
    <name evidence="8" type="ORF">A8C32_06895</name>
</gene>
<evidence type="ECO:0000313" key="8">
    <source>
        <dbReference type="EMBL" id="OEJ98910.1"/>
    </source>
</evidence>
<name>A0A1E5SIH5_9FLAO</name>
<dbReference type="GO" id="GO:0006071">
    <property type="term" value="P:glycerol metabolic process"/>
    <property type="evidence" value="ECO:0007669"/>
    <property type="project" value="UniProtKB-KW"/>
</dbReference>